<evidence type="ECO:0000313" key="2">
    <source>
        <dbReference type="EMBL" id="TLS41595.1"/>
    </source>
</evidence>
<accession>A0A5R9FQ04</accession>
<proteinExistence type="predicted"/>
<reference evidence="2 3" key="1">
    <citation type="submission" date="2019-05" db="EMBL/GenBank/DDBJ databases">
        <title>Streptomyces sp. NEAU-C151, a novel actinomycete isolated from soil.</title>
        <authorList>
            <person name="Han L."/>
            <person name="Jiang H."/>
        </authorList>
    </citation>
    <scope>NUCLEOTIDE SEQUENCE [LARGE SCALE GENOMIC DNA]</scope>
    <source>
        <strain evidence="2 3">NEAU-C151</strain>
    </source>
</reference>
<dbReference type="RefSeq" id="WP_138049270.1">
    <property type="nucleotide sequence ID" value="NZ_VBZC01000053.1"/>
</dbReference>
<dbReference type="AlphaFoldDB" id="A0A5R9FQ04"/>
<organism evidence="2 3">
    <name type="scientific">Streptomyces montanus</name>
    <dbReference type="NCBI Taxonomy" id="2580423"/>
    <lineage>
        <taxon>Bacteria</taxon>
        <taxon>Bacillati</taxon>
        <taxon>Actinomycetota</taxon>
        <taxon>Actinomycetes</taxon>
        <taxon>Kitasatosporales</taxon>
        <taxon>Streptomycetaceae</taxon>
        <taxon>Streptomyces</taxon>
    </lineage>
</organism>
<evidence type="ECO:0000256" key="1">
    <source>
        <dbReference type="SAM" id="MobiDB-lite"/>
    </source>
</evidence>
<gene>
    <name evidence="2" type="ORF">FE633_35425</name>
</gene>
<protein>
    <submittedName>
        <fullName evidence="2">Uncharacterized protein</fullName>
    </submittedName>
</protein>
<name>A0A5R9FQ04_9ACTN</name>
<dbReference type="EMBL" id="VBZC01000053">
    <property type="protein sequence ID" value="TLS41595.1"/>
    <property type="molecule type" value="Genomic_DNA"/>
</dbReference>
<dbReference type="Proteomes" id="UP000305906">
    <property type="component" value="Unassembled WGS sequence"/>
</dbReference>
<feature type="region of interest" description="Disordered" evidence="1">
    <location>
        <begin position="1"/>
        <end position="49"/>
    </location>
</feature>
<sequence length="60" mass="6902">MLPQHAEERMLDGVPPPYAELERGALGRTRRRRQRRHRRALAVRGRGERSELAPAGAYLL</sequence>
<evidence type="ECO:0000313" key="3">
    <source>
        <dbReference type="Proteomes" id="UP000305906"/>
    </source>
</evidence>
<keyword evidence="3" id="KW-1185">Reference proteome</keyword>
<feature type="compositionally biased region" description="Basic and acidic residues" evidence="1">
    <location>
        <begin position="1"/>
        <end position="11"/>
    </location>
</feature>
<comment type="caution">
    <text evidence="2">The sequence shown here is derived from an EMBL/GenBank/DDBJ whole genome shotgun (WGS) entry which is preliminary data.</text>
</comment>
<feature type="compositionally biased region" description="Basic residues" evidence="1">
    <location>
        <begin position="28"/>
        <end position="41"/>
    </location>
</feature>